<proteinExistence type="predicted"/>
<name>A0A812BIS2_ACAPH</name>
<accession>A0A812BIS2</accession>
<evidence type="ECO:0000313" key="3">
    <source>
        <dbReference type="Proteomes" id="UP000597762"/>
    </source>
</evidence>
<evidence type="ECO:0000313" key="2">
    <source>
        <dbReference type="EMBL" id="CAE1229779.1"/>
    </source>
</evidence>
<evidence type="ECO:0000256" key="1">
    <source>
        <dbReference type="SAM" id="Phobius"/>
    </source>
</evidence>
<keyword evidence="1" id="KW-0812">Transmembrane</keyword>
<reference evidence="2" key="1">
    <citation type="submission" date="2021-01" db="EMBL/GenBank/DDBJ databases">
        <authorList>
            <person name="Li R."/>
            <person name="Bekaert M."/>
        </authorList>
    </citation>
    <scope>NUCLEOTIDE SEQUENCE</scope>
    <source>
        <strain evidence="2">Farmed</strain>
    </source>
</reference>
<feature type="transmembrane region" description="Helical" evidence="1">
    <location>
        <begin position="165"/>
        <end position="187"/>
    </location>
</feature>
<sequence>MYYPILSSFSPSTCPLSDTGQLLLLLNLFLKKPLLPLFSSMLSFLNPPKKTPYSLSTTTHFFNYSFIFVSFFIYVLFFFFFLFFFHHFFESFPLFICPLKKKKKTFLFYPSLFVFIWLPSFIPIFYQLLLLVANFPPLSPALLVRTNLTNFISTHLFTTLPAPQYLFTLSYFPSCFFLFLVFLSVFSFLLSSFIFFLFFFLFVLCFSFSFFLFFLSLFFIHSSSFFSLSFTVLPFPFFLFTLLPFLHSLFLLVLVLLYFFFHFCLLPVPEYGDFRIYHFFFQKCQRDGWLCLCSLTVLPK</sequence>
<comment type="caution">
    <text evidence="2">The sequence shown here is derived from an EMBL/GenBank/DDBJ whole genome shotgun (WGS) entry which is preliminary data.</text>
</comment>
<feature type="transmembrane region" description="Helical" evidence="1">
    <location>
        <begin position="225"/>
        <end position="243"/>
    </location>
</feature>
<keyword evidence="1" id="KW-1133">Transmembrane helix</keyword>
<feature type="transmembrane region" description="Helical" evidence="1">
    <location>
        <begin position="249"/>
        <end position="268"/>
    </location>
</feature>
<dbReference type="Proteomes" id="UP000597762">
    <property type="component" value="Unassembled WGS sequence"/>
</dbReference>
<dbReference type="EMBL" id="CAHIKZ030000622">
    <property type="protein sequence ID" value="CAE1229779.1"/>
    <property type="molecule type" value="Genomic_DNA"/>
</dbReference>
<feature type="transmembrane region" description="Helical" evidence="1">
    <location>
        <begin position="193"/>
        <end position="218"/>
    </location>
</feature>
<feature type="transmembrane region" description="Helical" evidence="1">
    <location>
        <begin position="64"/>
        <end position="85"/>
    </location>
</feature>
<gene>
    <name evidence="2" type="ORF">SPHA_17435</name>
</gene>
<dbReference type="AlphaFoldDB" id="A0A812BIS2"/>
<keyword evidence="1" id="KW-0472">Membrane</keyword>
<organism evidence="2 3">
    <name type="scientific">Acanthosepion pharaonis</name>
    <name type="common">Pharaoh cuttlefish</name>
    <name type="synonym">Sepia pharaonis</name>
    <dbReference type="NCBI Taxonomy" id="158019"/>
    <lineage>
        <taxon>Eukaryota</taxon>
        <taxon>Metazoa</taxon>
        <taxon>Spiralia</taxon>
        <taxon>Lophotrochozoa</taxon>
        <taxon>Mollusca</taxon>
        <taxon>Cephalopoda</taxon>
        <taxon>Coleoidea</taxon>
        <taxon>Decapodiformes</taxon>
        <taxon>Sepiida</taxon>
        <taxon>Sepiina</taxon>
        <taxon>Sepiidae</taxon>
        <taxon>Acanthosepion</taxon>
    </lineage>
</organism>
<protein>
    <submittedName>
        <fullName evidence="2">Uncharacterized protein</fullName>
    </submittedName>
</protein>
<keyword evidence="3" id="KW-1185">Reference proteome</keyword>
<feature type="transmembrane region" description="Helical" evidence="1">
    <location>
        <begin position="106"/>
        <end position="126"/>
    </location>
</feature>